<comment type="caution">
    <text evidence="1">The sequence shown here is derived from an EMBL/GenBank/DDBJ whole genome shotgun (WGS) entry which is preliminary data.</text>
</comment>
<reference evidence="1 2" key="1">
    <citation type="submission" date="2020-02" db="EMBL/GenBank/DDBJ databases">
        <authorList>
            <person name="Li X.-J."/>
            <person name="Han X.-M."/>
        </authorList>
    </citation>
    <scope>NUCLEOTIDE SEQUENCE [LARGE SCALE GENOMIC DNA]</scope>
    <source>
        <strain evidence="1 2">CCTCC AB 2017055</strain>
    </source>
</reference>
<dbReference type="Gene3D" id="3.40.960.10">
    <property type="entry name" value="VSR Endonuclease"/>
    <property type="match status" value="1"/>
</dbReference>
<dbReference type="Proteomes" id="UP000475214">
    <property type="component" value="Unassembled WGS sequence"/>
</dbReference>
<gene>
    <name evidence="1" type="ORF">G1H10_11080</name>
</gene>
<protein>
    <submittedName>
        <fullName evidence="1">Type IV toxin-antitoxin system AbiEi family antitoxin domain-containing protein</fullName>
    </submittedName>
</protein>
<dbReference type="EMBL" id="JAAGOA010000006">
    <property type="protein sequence ID" value="NEE00711.1"/>
    <property type="molecule type" value="Genomic_DNA"/>
</dbReference>
<sequence>MKAPPELAVLAAAQDGLITRQQALGCGVSQSAIRHALRPGGEWQRLTPGIYATFTGPLQERHWVRAALLYAGPAAVVTGAVACRAYGMRYLPSAATLELLVPPHVRRAPIPFAMIHRVTSMPAARMVRGIACAPPERAALDAVRGEQRLRDVRATLSEVVQRKLTTLERLVSEHDRIDRRGLTLARVAFDDIAAGCRSAPECDLRDLIRQSLVLPEPCWNGPLPDAPEMVPDAYYKEARLALEVDSVEWHGFGEAAEQTERRRALYARLGWRVLPISPHRIREEPMAVLAEIEAAVTAGLSSVA</sequence>
<dbReference type="InterPro" id="IPR011335">
    <property type="entry name" value="Restrct_endonuc-II-like"/>
</dbReference>
<keyword evidence="2" id="KW-1185">Reference proteome</keyword>
<organism evidence="1 2">
    <name type="scientific">Phytoactinopolyspora halotolerans</name>
    <dbReference type="NCBI Taxonomy" id="1981512"/>
    <lineage>
        <taxon>Bacteria</taxon>
        <taxon>Bacillati</taxon>
        <taxon>Actinomycetota</taxon>
        <taxon>Actinomycetes</taxon>
        <taxon>Jiangellales</taxon>
        <taxon>Jiangellaceae</taxon>
        <taxon>Phytoactinopolyspora</taxon>
    </lineage>
</organism>
<dbReference type="AlphaFoldDB" id="A0A6L9S7J4"/>
<proteinExistence type="predicted"/>
<evidence type="ECO:0000313" key="1">
    <source>
        <dbReference type="EMBL" id="NEE00711.1"/>
    </source>
</evidence>
<name>A0A6L9S7J4_9ACTN</name>
<evidence type="ECO:0000313" key="2">
    <source>
        <dbReference type="Proteomes" id="UP000475214"/>
    </source>
</evidence>
<dbReference type="RefSeq" id="WP_163736863.1">
    <property type="nucleotide sequence ID" value="NZ_JAAGOA010000006.1"/>
</dbReference>
<accession>A0A6L9S7J4</accession>
<dbReference type="SUPFAM" id="SSF52980">
    <property type="entry name" value="Restriction endonuclease-like"/>
    <property type="match status" value="1"/>
</dbReference>